<dbReference type="GeneID" id="78773621"/>
<dbReference type="Proteomes" id="UP000483820">
    <property type="component" value="Chromosome I"/>
</dbReference>
<dbReference type="SUPFAM" id="SSF57997">
    <property type="entry name" value="Tropomyosin"/>
    <property type="match status" value="1"/>
</dbReference>
<dbReference type="AlphaFoldDB" id="A0A6A5HY61"/>
<dbReference type="EMBL" id="WUAV01000001">
    <property type="protein sequence ID" value="KAF1771587.1"/>
    <property type="molecule type" value="Genomic_DNA"/>
</dbReference>
<evidence type="ECO:0000313" key="2">
    <source>
        <dbReference type="EMBL" id="KAF1771587.1"/>
    </source>
</evidence>
<protein>
    <submittedName>
        <fullName evidence="2">Uncharacterized protein</fullName>
    </submittedName>
</protein>
<evidence type="ECO:0000313" key="3">
    <source>
        <dbReference type="Proteomes" id="UP000483820"/>
    </source>
</evidence>
<gene>
    <name evidence="2" type="ORF">GCK72_003414</name>
</gene>
<dbReference type="KEGG" id="crq:GCK72_003414"/>
<name>A0A6A5HY61_CAERE</name>
<dbReference type="RefSeq" id="XP_053592689.1">
    <property type="nucleotide sequence ID" value="XM_053724044.1"/>
</dbReference>
<evidence type="ECO:0000256" key="1">
    <source>
        <dbReference type="SAM" id="MobiDB-lite"/>
    </source>
</evidence>
<organism evidence="2 3">
    <name type="scientific">Caenorhabditis remanei</name>
    <name type="common">Caenorhabditis vulgaris</name>
    <dbReference type="NCBI Taxonomy" id="31234"/>
    <lineage>
        <taxon>Eukaryota</taxon>
        <taxon>Metazoa</taxon>
        <taxon>Ecdysozoa</taxon>
        <taxon>Nematoda</taxon>
        <taxon>Chromadorea</taxon>
        <taxon>Rhabditida</taxon>
        <taxon>Rhabditina</taxon>
        <taxon>Rhabditomorpha</taxon>
        <taxon>Rhabditoidea</taxon>
        <taxon>Rhabditidae</taxon>
        <taxon>Peloderinae</taxon>
        <taxon>Caenorhabditis</taxon>
    </lineage>
</organism>
<sequence length="96" mass="10921">MSETGIPISTTPTNIPKPSVDQSNHALLEELYRKMHQAKLEAEAAKKEADDARKQLTEMRKERIEAESKAATLNRRVQKAESRRSNANSKLLRKHL</sequence>
<reference evidence="2 3" key="1">
    <citation type="submission" date="2019-12" db="EMBL/GenBank/DDBJ databases">
        <title>Chromosome-level assembly of the Caenorhabditis remanei genome.</title>
        <authorList>
            <person name="Teterina A.A."/>
            <person name="Willis J.H."/>
            <person name="Phillips P.C."/>
        </authorList>
    </citation>
    <scope>NUCLEOTIDE SEQUENCE [LARGE SCALE GENOMIC DNA]</scope>
    <source>
        <strain evidence="2 3">PX506</strain>
        <tissue evidence="2">Whole organism</tissue>
    </source>
</reference>
<proteinExistence type="predicted"/>
<comment type="caution">
    <text evidence="2">The sequence shown here is derived from an EMBL/GenBank/DDBJ whole genome shotgun (WGS) entry which is preliminary data.</text>
</comment>
<accession>A0A6A5HY61</accession>
<dbReference type="CTD" id="78773621"/>
<feature type="region of interest" description="Disordered" evidence="1">
    <location>
        <begin position="62"/>
        <end position="96"/>
    </location>
</feature>
<feature type="region of interest" description="Disordered" evidence="1">
    <location>
        <begin position="1"/>
        <end position="21"/>
    </location>
</feature>